<keyword evidence="4" id="KW-0333">Golgi apparatus</keyword>
<dbReference type="SUPFAM" id="SSF89009">
    <property type="entry name" value="GAT-like domain"/>
    <property type="match status" value="1"/>
</dbReference>
<protein>
    <submittedName>
        <fullName evidence="9">1391_t:CDS:1</fullName>
    </submittedName>
</protein>
<sequence length="477" mass="53254">MNILSSQGPPPKSLIQIYVERACHPALYEPNLALDLEIADVINQKKQNYPREAAMHIVKMINHRNPNVAMLALTLLDICVKNCGYPFHMQIATKEFLNELVRKFPDKPLIFPNPIQMKILELIQAWKSTLCVTSRYKEDLLHISDMHRLLTYKGYRFPEVDTKSASVLNPAEVLKSPEELEEEDRTAQAAKLQELIRRGSPADLAEANELMKIMAGYDPDTKPDYKKQAFEELERIRRKTTLLNDMLDGVKEGEKIGDNDVFNELMTSCKGVQPKIQKLITEEEDSDSIEKLLSLNDLINSVLKRYDNISNGIFTPVEQAESDKAVSANQAPLLIDFSSTGSAPSQNIQSTMTSSAVPDLVSSLNELTQPLSESTHGSQMWSSWGSMQPPAQSQQLWQQPIGVLQPQSTELHQTQQPVSSSSVDSWLLELENNPPRGAIQLSSSSSTSSNNNNNAQRTSNKDNTLSVANVIDDLLGL</sequence>
<dbReference type="InterPro" id="IPR004152">
    <property type="entry name" value="GAT_dom"/>
</dbReference>
<dbReference type="PANTHER" id="PTHR47180:SF1">
    <property type="entry name" value="ADP-RIBOSYLATION FACTOR-BINDING PROTEIN GGA1-RELATED"/>
    <property type="match status" value="1"/>
</dbReference>
<dbReference type="GO" id="GO:0043130">
    <property type="term" value="F:ubiquitin binding"/>
    <property type="evidence" value="ECO:0007669"/>
    <property type="project" value="InterPro"/>
</dbReference>
<reference evidence="9" key="1">
    <citation type="submission" date="2021-06" db="EMBL/GenBank/DDBJ databases">
        <authorList>
            <person name="Kallberg Y."/>
            <person name="Tangrot J."/>
            <person name="Rosling A."/>
        </authorList>
    </citation>
    <scope>NUCLEOTIDE SEQUENCE</scope>
    <source>
        <strain evidence="9">BR232B</strain>
    </source>
</reference>
<dbReference type="InterPro" id="IPR008942">
    <property type="entry name" value="ENTH_VHS"/>
</dbReference>
<feature type="domain" description="VHS" evidence="7">
    <location>
        <begin position="22"/>
        <end position="158"/>
    </location>
</feature>
<evidence type="ECO:0000259" key="7">
    <source>
        <dbReference type="PROSITE" id="PS50179"/>
    </source>
</evidence>
<dbReference type="Pfam" id="PF00790">
    <property type="entry name" value="VHS"/>
    <property type="match status" value="1"/>
</dbReference>
<comment type="function">
    <text evidence="5">May play a role in the regulation of membrane traffic through the trans-Golgi network.</text>
</comment>
<dbReference type="SMART" id="SM00288">
    <property type="entry name" value="VHS"/>
    <property type="match status" value="1"/>
</dbReference>
<feature type="region of interest" description="Disordered" evidence="6">
    <location>
        <begin position="435"/>
        <end position="464"/>
    </location>
</feature>
<dbReference type="GO" id="GO:0005829">
    <property type="term" value="C:cytosol"/>
    <property type="evidence" value="ECO:0007669"/>
    <property type="project" value="GOC"/>
</dbReference>
<proteinExistence type="predicted"/>
<gene>
    <name evidence="9" type="ORF">PBRASI_LOCUS2393</name>
</gene>
<name>A0A9N9EX70_9GLOM</name>
<feature type="region of interest" description="Disordered" evidence="6">
    <location>
        <begin position="371"/>
        <end position="396"/>
    </location>
</feature>
<evidence type="ECO:0000256" key="3">
    <source>
        <dbReference type="ARBA" id="ARBA00022927"/>
    </source>
</evidence>
<dbReference type="EMBL" id="CAJVPI010000185">
    <property type="protein sequence ID" value="CAG8496733.1"/>
    <property type="molecule type" value="Genomic_DNA"/>
</dbReference>
<feature type="domain" description="GAT" evidence="8">
    <location>
        <begin position="185"/>
        <end position="311"/>
    </location>
</feature>
<dbReference type="OrthoDB" id="2018246at2759"/>
<dbReference type="PANTHER" id="PTHR47180">
    <property type="entry name" value="ADP-RIBOSYLATION FACTOR-BINDING PROTEIN GGA1-RELATED"/>
    <property type="match status" value="1"/>
</dbReference>
<comment type="subcellular location">
    <subcellularLocation>
        <location evidence="1">Golgi apparatus</location>
        <location evidence="1">trans-Golgi network</location>
    </subcellularLocation>
</comment>
<dbReference type="Gene3D" id="1.20.5.170">
    <property type="match status" value="1"/>
</dbReference>
<dbReference type="GO" id="GO:0043328">
    <property type="term" value="P:protein transport to vacuole involved in ubiquitin-dependent protein catabolic process via the multivesicular body sorting pathway"/>
    <property type="evidence" value="ECO:0007669"/>
    <property type="project" value="TreeGrafter"/>
</dbReference>
<dbReference type="GO" id="GO:0006895">
    <property type="term" value="P:Golgi to endosome transport"/>
    <property type="evidence" value="ECO:0007669"/>
    <property type="project" value="UniProtKB-ARBA"/>
</dbReference>
<dbReference type="PROSITE" id="PS50909">
    <property type="entry name" value="GAT"/>
    <property type="match status" value="1"/>
</dbReference>
<dbReference type="FunFam" id="1.25.40.90:FF:000008">
    <property type="entry name" value="VHS domain protein"/>
    <property type="match status" value="1"/>
</dbReference>
<dbReference type="AlphaFoldDB" id="A0A9N9EX70"/>
<dbReference type="CDD" id="cd14235">
    <property type="entry name" value="GAT_GGA_fungi"/>
    <property type="match status" value="1"/>
</dbReference>
<dbReference type="GO" id="GO:0005802">
    <property type="term" value="C:trans-Golgi network"/>
    <property type="evidence" value="ECO:0007669"/>
    <property type="project" value="TreeGrafter"/>
</dbReference>
<keyword evidence="10" id="KW-1185">Reference proteome</keyword>
<evidence type="ECO:0000256" key="1">
    <source>
        <dbReference type="ARBA" id="ARBA00004601"/>
    </source>
</evidence>
<dbReference type="Pfam" id="PF03127">
    <property type="entry name" value="GAT"/>
    <property type="match status" value="1"/>
</dbReference>
<dbReference type="GO" id="GO:0035091">
    <property type="term" value="F:phosphatidylinositol binding"/>
    <property type="evidence" value="ECO:0007669"/>
    <property type="project" value="InterPro"/>
</dbReference>
<dbReference type="CDD" id="cd16998">
    <property type="entry name" value="VHS_GGA_fungi"/>
    <property type="match status" value="1"/>
</dbReference>
<dbReference type="InterPro" id="IPR052653">
    <property type="entry name" value="ARF-binding"/>
</dbReference>
<evidence type="ECO:0000313" key="9">
    <source>
        <dbReference type="EMBL" id="CAG8496733.1"/>
    </source>
</evidence>
<dbReference type="FunFam" id="1.20.5.170:FF:000024">
    <property type="entry name" value="VHS domain-containing protein"/>
    <property type="match status" value="1"/>
</dbReference>
<feature type="compositionally biased region" description="Polar residues" evidence="6">
    <location>
        <begin position="371"/>
        <end position="386"/>
    </location>
</feature>
<dbReference type="GO" id="GO:0006896">
    <property type="term" value="P:Golgi to vacuole transport"/>
    <property type="evidence" value="ECO:0007669"/>
    <property type="project" value="TreeGrafter"/>
</dbReference>
<keyword evidence="2" id="KW-0813">Transport</keyword>
<dbReference type="PROSITE" id="PS50179">
    <property type="entry name" value="VHS"/>
    <property type="match status" value="1"/>
</dbReference>
<organism evidence="9 10">
    <name type="scientific">Paraglomus brasilianum</name>
    <dbReference type="NCBI Taxonomy" id="144538"/>
    <lineage>
        <taxon>Eukaryota</taxon>
        <taxon>Fungi</taxon>
        <taxon>Fungi incertae sedis</taxon>
        <taxon>Mucoromycota</taxon>
        <taxon>Glomeromycotina</taxon>
        <taxon>Glomeromycetes</taxon>
        <taxon>Paraglomerales</taxon>
        <taxon>Paraglomeraceae</taxon>
        <taxon>Paraglomus</taxon>
    </lineage>
</organism>
<keyword evidence="3" id="KW-0653">Protein transport</keyword>
<dbReference type="SUPFAM" id="SSF48464">
    <property type="entry name" value="ENTH/VHS domain"/>
    <property type="match status" value="1"/>
</dbReference>
<dbReference type="InterPro" id="IPR038425">
    <property type="entry name" value="GAT_sf"/>
</dbReference>
<evidence type="ECO:0000256" key="6">
    <source>
        <dbReference type="SAM" id="MobiDB-lite"/>
    </source>
</evidence>
<comment type="caution">
    <text evidence="9">The sequence shown here is derived from an EMBL/GenBank/DDBJ whole genome shotgun (WGS) entry which is preliminary data.</text>
</comment>
<evidence type="ECO:0000256" key="4">
    <source>
        <dbReference type="ARBA" id="ARBA00023034"/>
    </source>
</evidence>
<feature type="compositionally biased region" description="Polar residues" evidence="6">
    <location>
        <begin position="455"/>
        <end position="464"/>
    </location>
</feature>
<dbReference type="Proteomes" id="UP000789739">
    <property type="component" value="Unassembled WGS sequence"/>
</dbReference>
<evidence type="ECO:0000256" key="5">
    <source>
        <dbReference type="ARBA" id="ARBA00053552"/>
    </source>
</evidence>
<dbReference type="Gene3D" id="1.20.58.160">
    <property type="match status" value="1"/>
</dbReference>
<dbReference type="Gene3D" id="1.25.40.90">
    <property type="match status" value="1"/>
</dbReference>
<evidence type="ECO:0000313" key="10">
    <source>
        <dbReference type="Proteomes" id="UP000789739"/>
    </source>
</evidence>
<feature type="compositionally biased region" description="Low complexity" evidence="6">
    <location>
        <begin position="442"/>
        <end position="454"/>
    </location>
</feature>
<dbReference type="InterPro" id="IPR002014">
    <property type="entry name" value="VHS_dom"/>
</dbReference>
<accession>A0A9N9EX70</accession>
<evidence type="ECO:0000256" key="2">
    <source>
        <dbReference type="ARBA" id="ARBA00022448"/>
    </source>
</evidence>
<evidence type="ECO:0000259" key="8">
    <source>
        <dbReference type="PROSITE" id="PS50909"/>
    </source>
</evidence>